<evidence type="ECO:0000256" key="1">
    <source>
        <dbReference type="PROSITE-ProRule" id="PRU00339"/>
    </source>
</evidence>
<keyword evidence="2" id="KW-1133">Transmembrane helix</keyword>
<dbReference type="Gene3D" id="1.25.40.10">
    <property type="entry name" value="Tetratricopeptide repeat domain"/>
    <property type="match status" value="1"/>
</dbReference>
<dbReference type="Pfam" id="PF13414">
    <property type="entry name" value="TPR_11"/>
    <property type="match status" value="1"/>
</dbReference>
<gene>
    <name evidence="4" type="ORF">AMURIS_02320</name>
</gene>
<reference evidence="4 5" key="1">
    <citation type="submission" date="2018-01" db="EMBL/GenBank/DDBJ databases">
        <authorList>
            <person name="Gaut B.S."/>
            <person name="Morton B.R."/>
            <person name="Clegg M.T."/>
            <person name="Duvall M.R."/>
        </authorList>
    </citation>
    <scope>NUCLEOTIDE SEQUENCE [LARGE SCALE GENOMIC DNA]</scope>
    <source>
        <strain evidence="4">GP69</strain>
    </source>
</reference>
<feature type="transmembrane region" description="Helical" evidence="2">
    <location>
        <begin position="82"/>
        <end position="102"/>
    </location>
</feature>
<feature type="domain" description="GH29D-like beta-sandwich" evidence="3">
    <location>
        <begin position="311"/>
        <end position="367"/>
    </location>
</feature>
<proteinExistence type="predicted"/>
<feature type="repeat" description="TPR" evidence="1">
    <location>
        <begin position="107"/>
        <end position="140"/>
    </location>
</feature>
<name>A0A2K4ZGJ8_9FIRM</name>
<evidence type="ECO:0000259" key="3">
    <source>
        <dbReference type="Pfam" id="PF13290"/>
    </source>
</evidence>
<organism evidence="4 5">
    <name type="scientific">Acetatifactor muris</name>
    <dbReference type="NCBI Taxonomy" id="879566"/>
    <lineage>
        <taxon>Bacteria</taxon>
        <taxon>Bacillati</taxon>
        <taxon>Bacillota</taxon>
        <taxon>Clostridia</taxon>
        <taxon>Lachnospirales</taxon>
        <taxon>Lachnospiraceae</taxon>
        <taxon>Acetatifactor</taxon>
    </lineage>
</organism>
<evidence type="ECO:0000313" key="5">
    <source>
        <dbReference type="Proteomes" id="UP000236311"/>
    </source>
</evidence>
<evidence type="ECO:0000256" key="2">
    <source>
        <dbReference type="SAM" id="Phobius"/>
    </source>
</evidence>
<sequence>MKCPNCGEEMAEGALYCEHCGEDIHIVPDFEPELERNIEQSINTILEELHTDGKQDTFEEFQEEPEEIKNTGRRKKRIWPKVLLAFVLLLLAAGGGVAWYMYGYYSEEYQVDKAMQYVSLGRLDEAISCYNRALELDSDNIELVFSLADVYLMKNNKVEYEYLLREIVKSENATAEQLDGAYGKLIAIYRDRKDYQTINELLVASGNESLISAYQGYIARVPEFSINEGYYTSIQPLKLTTDSEGKIYYTMDGTEPTEESTPYTAPVILENGDYIIKAFVVNEKGIASDVVTKEYHIENNEILPPEISALSGEYNLPMYIEITSEDIEDIYYTTDGTDPTYSSNAYTGPIPMPLGKSNFKFARIVDGVTGTVEERTYYLILNTDYTPEQAVASVVEYSINTGKIFDEAGHFDESGDTYQYEYLYVRNINKINDFYVIAESYRTADGNVTRTGNNFAVNVYSGEKFKLQRENNGRLSLIEIELIEDSQEEE</sequence>
<dbReference type="InterPro" id="IPR059177">
    <property type="entry name" value="GH29D-like_dom"/>
</dbReference>
<dbReference type="RefSeq" id="WP_172455079.1">
    <property type="nucleotide sequence ID" value="NZ_JANJZD010000010.1"/>
</dbReference>
<keyword evidence="2" id="KW-0812">Transmembrane</keyword>
<keyword evidence="2" id="KW-0472">Membrane</keyword>
<dbReference type="InterPro" id="IPR019734">
    <property type="entry name" value="TPR_rpt"/>
</dbReference>
<keyword evidence="5" id="KW-1185">Reference proteome</keyword>
<dbReference type="Pfam" id="PF13290">
    <property type="entry name" value="CHB_HEX_C_1"/>
    <property type="match status" value="1"/>
</dbReference>
<dbReference type="InterPro" id="IPR011990">
    <property type="entry name" value="TPR-like_helical_dom_sf"/>
</dbReference>
<accession>A0A2K4ZGJ8</accession>
<dbReference type="PROSITE" id="PS50005">
    <property type="entry name" value="TPR"/>
    <property type="match status" value="1"/>
</dbReference>
<dbReference type="EMBL" id="OFSM01000011">
    <property type="protein sequence ID" value="SOY29599.1"/>
    <property type="molecule type" value="Genomic_DNA"/>
</dbReference>
<dbReference type="SUPFAM" id="SSF48452">
    <property type="entry name" value="TPR-like"/>
    <property type="match status" value="1"/>
</dbReference>
<evidence type="ECO:0000313" key="4">
    <source>
        <dbReference type="EMBL" id="SOY29599.1"/>
    </source>
</evidence>
<dbReference type="InterPro" id="IPR026876">
    <property type="entry name" value="Fn3_assoc_repeat"/>
</dbReference>
<dbReference type="AlphaFoldDB" id="A0A2K4ZGJ8"/>
<dbReference type="Pfam" id="PF13287">
    <property type="entry name" value="Fn3_assoc"/>
    <property type="match status" value="1"/>
</dbReference>
<dbReference type="SMART" id="SM00028">
    <property type="entry name" value="TPR"/>
    <property type="match status" value="1"/>
</dbReference>
<protein>
    <submittedName>
        <fullName evidence="4">Tetratricopeptide repeat protein</fullName>
    </submittedName>
</protein>
<keyword evidence="1" id="KW-0802">TPR repeat</keyword>
<dbReference type="Proteomes" id="UP000236311">
    <property type="component" value="Unassembled WGS sequence"/>
</dbReference>